<protein>
    <submittedName>
        <fullName evidence="1">Uncharacterized protein</fullName>
    </submittedName>
</protein>
<dbReference type="EMBL" id="AACS02000012">
    <property type="protein sequence ID" value="EFI26702.1"/>
    <property type="molecule type" value="Genomic_DNA"/>
</dbReference>
<accession>D6RQV7</accession>
<evidence type="ECO:0000313" key="2">
    <source>
        <dbReference type="Proteomes" id="UP000001861"/>
    </source>
</evidence>
<gene>
    <name evidence="1" type="ORF">CC1G_15473</name>
</gene>
<organism evidence="1 2">
    <name type="scientific">Coprinopsis cinerea (strain Okayama-7 / 130 / ATCC MYA-4618 / FGSC 9003)</name>
    <name type="common">Inky cap fungus</name>
    <name type="synonym">Hormographiella aspergillata</name>
    <dbReference type="NCBI Taxonomy" id="240176"/>
    <lineage>
        <taxon>Eukaryota</taxon>
        <taxon>Fungi</taxon>
        <taxon>Dikarya</taxon>
        <taxon>Basidiomycota</taxon>
        <taxon>Agaricomycotina</taxon>
        <taxon>Agaricomycetes</taxon>
        <taxon>Agaricomycetidae</taxon>
        <taxon>Agaricales</taxon>
        <taxon>Agaricineae</taxon>
        <taxon>Psathyrellaceae</taxon>
        <taxon>Coprinopsis</taxon>
    </lineage>
</organism>
<keyword evidence="2" id="KW-1185">Reference proteome</keyword>
<sequence length="91" mass="10395">MLPDDTSGNSDRPKIYISTSTRTGVLKRIVYADSQYVHFRVAIQSIDEHGQVTTFAEDHGTYLSLKAPASVVKFSWRERLSVWWSQVKCCQ</sequence>
<proteinExistence type="predicted"/>
<dbReference type="GeneID" id="9380199"/>
<dbReference type="RefSeq" id="XP_002910196.1">
    <property type="nucleotide sequence ID" value="XM_002910150.1"/>
</dbReference>
<dbReference type="VEuPathDB" id="FungiDB:CC1G_15473"/>
<name>D6RQV7_COPC7</name>
<dbReference type="HOGENOM" id="CLU_2426938_0_0_1"/>
<comment type="caution">
    <text evidence="1">The sequence shown here is derived from an EMBL/GenBank/DDBJ whole genome shotgun (WGS) entry which is preliminary data.</text>
</comment>
<dbReference type="InParanoid" id="D6RQV7"/>
<dbReference type="Proteomes" id="UP000001861">
    <property type="component" value="Unassembled WGS sequence"/>
</dbReference>
<evidence type="ECO:0000313" key="1">
    <source>
        <dbReference type="EMBL" id="EFI26702.1"/>
    </source>
</evidence>
<dbReference type="AlphaFoldDB" id="D6RQV7"/>
<reference evidence="1 2" key="1">
    <citation type="journal article" date="2010" name="Proc. Natl. Acad. Sci. U.S.A.">
        <title>Insights into evolution of multicellular fungi from the assembled chromosomes of the mushroom Coprinopsis cinerea (Coprinus cinereus).</title>
        <authorList>
            <person name="Stajich J.E."/>
            <person name="Wilke S.K."/>
            <person name="Ahren D."/>
            <person name="Au C.H."/>
            <person name="Birren B.W."/>
            <person name="Borodovsky M."/>
            <person name="Burns C."/>
            <person name="Canback B."/>
            <person name="Casselton L.A."/>
            <person name="Cheng C.K."/>
            <person name="Deng J."/>
            <person name="Dietrich F.S."/>
            <person name="Fargo D.C."/>
            <person name="Farman M.L."/>
            <person name="Gathman A.C."/>
            <person name="Goldberg J."/>
            <person name="Guigo R."/>
            <person name="Hoegger P.J."/>
            <person name="Hooker J.B."/>
            <person name="Huggins A."/>
            <person name="James T.Y."/>
            <person name="Kamada T."/>
            <person name="Kilaru S."/>
            <person name="Kodira C."/>
            <person name="Kues U."/>
            <person name="Kupfer D."/>
            <person name="Kwan H.S."/>
            <person name="Lomsadze A."/>
            <person name="Li W."/>
            <person name="Lilly W.W."/>
            <person name="Ma L.J."/>
            <person name="Mackey A.J."/>
            <person name="Manning G."/>
            <person name="Martin F."/>
            <person name="Muraguchi H."/>
            <person name="Natvig D.O."/>
            <person name="Palmerini H."/>
            <person name="Ramesh M.A."/>
            <person name="Rehmeyer C.J."/>
            <person name="Roe B.A."/>
            <person name="Shenoy N."/>
            <person name="Stanke M."/>
            <person name="Ter-Hovhannisyan V."/>
            <person name="Tunlid A."/>
            <person name="Velagapudi R."/>
            <person name="Vision T.J."/>
            <person name="Zeng Q."/>
            <person name="Zolan M.E."/>
            <person name="Pukkila P.J."/>
        </authorList>
    </citation>
    <scope>NUCLEOTIDE SEQUENCE [LARGE SCALE GENOMIC DNA]</scope>
    <source>
        <strain evidence="2">Okayama-7 / 130 / ATCC MYA-4618 / FGSC 9003</strain>
    </source>
</reference>
<dbReference type="KEGG" id="cci:CC1G_15473"/>